<feature type="domain" description="Jacalin-type lectin" evidence="1">
    <location>
        <begin position="111"/>
        <end position="251"/>
    </location>
</feature>
<proteinExistence type="predicted"/>
<protein>
    <recommendedName>
        <fullName evidence="1">Jacalin-type lectin domain-containing protein</fullName>
    </recommendedName>
</protein>
<dbReference type="Pfam" id="PF01419">
    <property type="entry name" value="Jacalin"/>
    <property type="match status" value="2"/>
</dbReference>
<dbReference type="eggNOG" id="ENOG502QPIS">
    <property type="taxonomic scope" value="Eukaryota"/>
</dbReference>
<dbReference type="HOGENOM" id="CLU_002760_0_0_1"/>
<dbReference type="SMART" id="SM00915">
    <property type="entry name" value="Jacalin"/>
    <property type="match status" value="1"/>
</dbReference>
<dbReference type="GeneID" id="9468287"/>
<reference evidence="3" key="1">
    <citation type="journal article" date="2009" name="Nature">
        <title>Genome sequence and analysis of the Irish potato famine pathogen Phytophthora infestans.</title>
        <authorList>
            <consortium name="The Broad Institute Genome Sequencing Platform"/>
            <person name="Haas B.J."/>
            <person name="Kamoun S."/>
            <person name="Zody M.C."/>
            <person name="Jiang R.H."/>
            <person name="Handsaker R.E."/>
            <person name="Cano L.M."/>
            <person name="Grabherr M."/>
            <person name="Kodira C.D."/>
            <person name="Raffaele S."/>
            <person name="Torto-Alalibo T."/>
            <person name="Bozkurt T.O."/>
            <person name="Ah-Fong A.M."/>
            <person name="Alvarado L."/>
            <person name="Anderson V.L."/>
            <person name="Armstrong M.R."/>
            <person name="Avrova A."/>
            <person name="Baxter L."/>
            <person name="Beynon J."/>
            <person name="Boevink P.C."/>
            <person name="Bollmann S.R."/>
            <person name="Bos J.I."/>
            <person name="Bulone V."/>
            <person name="Cai G."/>
            <person name="Cakir C."/>
            <person name="Carrington J.C."/>
            <person name="Chawner M."/>
            <person name="Conti L."/>
            <person name="Costanzo S."/>
            <person name="Ewan R."/>
            <person name="Fahlgren N."/>
            <person name="Fischbach M.A."/>
            <person name="Fugelstad J."/>
            <person name="Gilroy E.M."/>
            <person name="Gnerre S."/>
            <person name="Green P.J."/>
            <person name="Grenville-Briggs L.J."/>
            <person name="Griffith J."/>
            <person name="Grunwald N.J."/>
            <person name="Horn K."/>
            <person name="Horner N.R."/>
            <person name="Hu C.H."/>
            <person name="Huitema E."/>
            <person name="Jeong D.H."/>
            <person name="Jones A.M."/>
            <person name="Jones J.D."/>
            <person name="Jones R.W."/>
            <person name="Karlsson E.K."/>
            <person name="Kunjeti S.G."/>
            <person name="Lamour K."/>
            <person name="Liu Z."/>
            <person name="Ma L."/>
            <person name="Maclean D."/>
            <person name="Chibucos M.C."/>
            <person name="McDonald H."/>
            <person name="McWalters J."/>
            <person name="Meijer H.J."/>
            <person name="Morgan W."/>
            <person name="Morris P.F."/>
            <person name="Munro C.A."/>
            <person name="O'Neill K."/>
            <person name="Ospina-Giraldo M."/>
            <person name="Pinzon A."/>
            <person name="Pritchard L."/>
            <person name="Ramsahoye B."/>
            <person name="Ren Q."/>
            <person name="Restrepo S."/>
            <person name="Roy S."/>
            <person name="Sadanandom A."/>
            <person name="Savidor A."/>
            <person name="Schornack S."/>
            <person name="Schwartz D.C."/>
            <person name="Schumann U.D."/>
            <person name="Schwessinger B."/>
            <person name="Seyer L."/>
            <person name="Sharpe T."/>
            <person name="Silvar C."/>
            <person name="Song J."/>
            <person name="Studholme D.J."/>
            <person name="Sykes S."/>
            <person name="Thines M."/>
            <person name="van de Vondervoort P.J."/>
            <person name="Phuntumart V."/>
            <person name="Wawra S."/>
            <person name="Weide R."/>
            <person name="Win J."/>
            <person name="Young C."/>
            <person name="Zhou S."/>
            <person name="Fry W."/>
            <person name="Meyers B.C."/>
            <person name="van West P."/>
            <person name="Ristaino J."/>
            <person name="Govers F."/>
            <person name="Birch P.R."/>
            <person name="Whisson S.C."/>
            <person name="Judelson H.S."/>
            <person name="Nusbaum C."/>
        </authorList>
    </citation>
    <scope>NUCLEOTIDE SEQUENCE [LARGE SCALE GENOMIC DNA]</scope>
    <source>
        <strain evidence="3">T30-4</strain>
    </source>
</reference>
<dbReference type="SUPFAM" id="SSF51101">
    <property type="entry name" value="Mannose-binding lectins"/>
    <property type="match status" value="2"/>
</dbReference>
<name>D0NNJ8_PHYIT</name>
<dbReference type="PANTHER" id="PTHR47293:SF15">
    <property type="entry name" value="JACALIN-RELATED LECTIN 19"/>
    <property type="match status" value="1"/>
</dbReference>
<feature type="domain" description="Jacalin-type lectin" evidence="1">
    <location>
        <begin position="1"/>
        <end position="92"/>
    </location>
</feature>
<dbReference type="EMBL" id="DS028149">
    <property type="protein sequence ID" value="EEY62169.1"/>
    <property type="molecule type" value="Genomic_DNA"/>
</dbReference>
<dbReference type="PROSITE" id="PS51752">
    <property type="entry name" value="JACALIN_LECTIN"/>
    <property type="match status" value="2"/>
</dbReference>
<dbReference type="Gene3D" id="2.100.10.30">
    <property type="entry name" value="Jacalin-like lectin domain"/>
    <property type="match status" value="2"/>
</dbReference>
<sequence length="721" mass="77564">MEFTHRGAGGKENTLTPESGEYITTLEAHWGLKSGRTRIFYLCWSTNNGNTVSGGSQTKEERSVAAPKGFRLVGFFGRYGDEITFIGAVWSSIAPINETNTTATVSADEDIALVELFGGPHGNAFSDIDIKFGPTISSITIPSNKRVDAVTLQVVAPSKLTLNHGGRGGTEKTITLATDEYVTSIEVHWSKKDKSTRVFYISFTTTAGQTIFGKTKTNKFGVATAPEGFVLSGLYGRAADEVDQIGAIWTRKTVKSIFPNDPSGVGNGTYGTTIRNWVGPTIGKSSDTACYRNSMDFDINNICSLGYSKDDDGCAARCPLSYPISCGLECIPQNDDCVLTALAKIGSVVAVALNAATSGVLGQMLAMYKITQWIVLCVRNIVEVIRGLVFYLRYLLQNAQLADTVLIIVEGIVKQAITNGEEIISTGASIMSLVTGNGMVSKSSTTVAELDDLIAQNSSCGWELKRLTDRVTRAVLKYGNASTVANDIRVRVYKSSIVLNDIPIVTNNCMGELLTTKLKTAAYETRDLLRKTFGVIVDQLIETGKTDGGKDVPDDDYMLEVSNMGLIVLSTVDPTGIAYMASQFVQPICGPTAYVGELDDGTLYDALGLKVLDEAFVGSYGPYTHAGDGVILLNFERVDTKDVTVVVHLGGDEYAKVDIGAGDVTSWQATFSELEDKTMYLDRWRPSLAGLPGKSGGSLLMWTPRSSAGGHITMHVRINPS</sequence>
<accession>D0NNJ8</accession>
<dbReference type="KEGG" id="pif:PITG_14063"/>
<dbReference type="OMA" id="AGGHITM"/>
<dbReference type="Proteomes" id="UP000006643">
    <property type="component" value="Unassembled WGS sequence"/>
</dbReference>
<dbReference type="AlphaFoldDB" id="D0NNJ8"/>
<evidence type="ECO:0000313" key="3">
    <source>
        <dbReference type="Proteomes" id="UP000006643"/>
    </source>
</evidence>
<organism evidence="2 3">
    <name type="scientific">Phytophthora infestans (strain T30-4)</name>
    <name type="common">Potato late blight agent</name>
    <dbReference type="NCBI Taxonomy" id="403677"/>
    <lineage>
        <taxon>Eukaryota</taxon>
        <taxon>Sar</taxon>
        <taxon>Stramenopiles</taxon>
        <taxon>Oomycota</taxon>
        <taxon>Peronosporomycetes</taxon>
        <taxon>Peronosporales</taxon>
        <taxon>Peronosporaceae</taxon>
        <taxon>Phytophthora</taxon>
    </lineage>
</organism>
<dbReference type="InterPro" id="IPR036404">
    <property type="entry name" value="Jacalin-like_lectin_dom_sf"/>
</dbReference>
<gene>
    <name evidence="2" type="ORF">PITG_14063</name>
</gene>
<dbReference type="InterPro" id="IPR001229">
    <property type="entry name" value="Jacalin-like_lectin_dom"/>
</dbReference>
<keyword evidence="3" id="KW-1185">Reference proteome</keyword>
<dbReference type="RefSeq" id="XP_002899200.1">
    <property type="nucleotide sequence ID" value="XM_002899154.1"/>
</dbReference>
<dbReference type="OrthoDB" id="111820at2759"/>
<dbReference type="InParanoid" id="D0NNJ8"/>
<dbReference type="PANTHER" id="PTHR47293">
    <property type="entry name" value="JACALIN-RELATED LECTIN 3"/>
    <property type="match status" value="1"/>
</dbReference>
<dbReference type="VEuPathDB" id="FungiDB:PITG_14063"/>
<evidence type="ECO:0000313" key="2">
    <source>
        <dbReference type="EMBL" id="EEY62169.1"/>
    </source>
</evidence>
<evidence type="ECO:0000259" key="1">
    <source>
        <dbReference type="PROSITE" id="PS51752"/>
    </source>
</evidence>